<evidence type="ECO:0000313" key="3">
    <source>
        <dbReference type="EMBL" id="CQD18444.1"/>
    </source>
</evidence>
<proteinExistence type="predicted"/>
<dbReference type="AlphaFoldDB" id="A0A0U1DKR8"/>
<evidence type="ECO:0000256" key="2">
    <source>
        <dbReference type="SAM" id="Phobius"/>
    </source>
</evidence>
<feature type="region of interest" description="Disordered" evidence="1">
    <location>
        <begin position="39"/>
        <end position="59"/>
    </location>
</feature>
<feature type="transmembrane region" description="Helical" evidence="2">
    <location>
        <begin position="16"/>
        <end position="35"/>
    </location>
</feature>
<protein>
    <submittedName>
        <fullName evidence="3">Uncharacterized protein</fullName>
    </submittedName>
</protein>
<evidence type="ECO:0000313" key="4">
    <source>
        <dbReference type="Proteomes" id="UP000182227"/>
    </source>
</evidence>
<dbReference type="Proteomes" id="UP000182227">
    <property type="component" value="Unassembled WGS sequence"/>
</dbReference>
<keyword evidence="2" id="KW-0812">Transmembrane</keyword>
<organism evidence="3 4">
    <name type="scientific">Mycolicibacterium conceptionense</name>
    <dbReference type="NCBI Taxonomy" id="451644"/>
    <lineage>
        <taxon>Bacteria</taxon>
        <taxon>Bacillati</taxon>
        <taxon>Actinomycetota</taxon>
        <taxon>Actinomycetes</taxon>
        <taxon>Mycobacteriales</taxon>
        <taxon>Mycobacteriaceae</taxon>
        <taxon>Mycolicibacterium</taxon>
    </lineage>
</organism>
<accession>A0A0U1DKR8</accession>
<sequence length="59" mass="6536">MTVLTKASPGRPDVRLMTWFFPIWYGAFGVIICILTRVTPPPRPDVTAATRSRSSPSTD</sequence>
<name>A0A0U1DKR8_9MYCO</name>
<keyword evidence="2" id="KW-1133">Transmembrane helix</keyword>
<reference evidence="3 4" key="1">
    <citation type="submission" date="2015-03" db="EMBL/GenBank/DDBJ databases">
        <authorList>
            <person name="Murphy D."/>
        </authorList>
    </citation>
    <scope>NUCLEOTIDE SEQUENCE [LARGE SCALE GENOMIC DNA]</scope>
    <source>
        <strain evidence="3 4">D16</strain>
    </source>
</reference>
<feature type="compositionally biased region" description="Low complexity" evidence="1">
    <location>
        <begin position="45"/>
        <end position="59"/>
    </location>
</feature>
<gene>
    <name evidence="3" type="ORF">BN970_04072</name>
</gene>
<keyword evidence="2" id="KW-0472">Membrane</keyword>
<evidence type="ECO:0000256" key="1">
    <source>
        <dbReference type="SAM" id="MobiDB-lite"/>
    </source>
</evidence>
<dbReference type="EMBL" id="CTEF01000003">
    <property type="protein sequence ID" value="CQD18444.1"/>
    <property type="molecule type" value="Genomic_DNA"/>
</dbReference>